<dbReference type="EMBL" id="JAYFUL010000011">
    <property type="protein sequence ID" value="MEA5257941.1"/>
    <property type="molecule type" value="Genomic_DNA"/>
</dbReference>
<dbReference type="Pfam" id="PF05147">
    <property type="entry name" value="LANC_like"/>
    <property type="match status" value="1"/>
</dbReference>
<dbReference type="SMART" id="SM01260">
    <property type="entry name" value="LANC_like"/>
    <property type="match status" value="1"/>
</dbReference>
<comment type="caution">
    <text evidence="1">The sequence shown here is derived from an EMBL/GenBank/DDBJ whole genome shotgun (WGS) entry which is preliminary data.</text>
</comment>
<gene>
    <name evidence="1" type="ORF">VB264_09095</name>
</gene>
<dbReference type="Proteomes" id="UP001304671">
    <property type="component" value="Unassembled WGS sequence"/>
</dbReference>
<dbReference type="PRINTS" id="PR01950">
    <property type="entry name" value="LANCSUPER"/>
</dbReference>
<dbReference type="SUPFAM" id="SSF158745">
    <property type="entry name" value="LanC-like"/>
    <property type="match status" value="1"/>
</dbReference>
<reference evidence="1 2" key="1">
    <citation type="submission" date="2023-12" db="EMBL/GenBank/DDBJ databases">
        <title>Novel species of the genus Arcicella isolated from rivers.</title>
        <authorList>
            <person name="Lu H."/>
        </authorList>
    </citation>
    <scope>NUCLEOTIDE SEQUENCE [LARGE SCALE GENOMIC DNA]</scope>
    <source>
        <strain evidence="1 2">LMG 21963</strain>
    </source>
</reference>
<evidence type="ECO:0000313" key="1">
    <source>
        <dbReference type="EMBL" id="MEA5257941.1"/>
    </source>
</evidence>
<protein>
    <submittedName>
        <fullName evidence="1">Lanthionine synthetase LanC family protein</fullName>
    </submittedName>
</protein>
<accession>A0ABU5QLJ5</accession>
<keyword evidence="2" id="KW-1185">Reference proteome</keyword>
<dbReference type="RefSeq" id="WP_323248669.1">
    <property type="nucleotide sequence ID" value="NZ_JAYFUL010000011.1"/>
</dbReference>
<name>A0ABU5QLJ5_9BACT</name>
<dbReference type="PRINTS" id="PR01955">
    <property type="entry name" value="LANCFRANKIA"/>
</dbReference>
<evidence type="ECO:0000313" key="2">
    <source>
        <dbReference type="Proteomes" id="UP001304671"/>
    </source>
</evidence>
<dbReference type="Gene3D" id="1.50.10.20">
    <property type="match status" value="1"/>
</dbReference>
<organism evidence="1 2">
    <name type="scientific">Arcicella aquatica</name>
    <dbReference type="NCBI Taxonomy" id="217141"/>
    <lineage>
        <taxon>Bacteria</taxon>
        <taxon>Pseudomonadati</taxon>
        <taxon>Bacteroidota</taxon>
        <taxon>Cytophagia</taxon>
        <taxon>Cytophagales</taxon>
        <taxon>Flectobacillaceae</taxon>
        <taxon>Arcicella</taxon>
    </lineage>
</organism>
<sequence length="411" mass="46445">MIDLLELSIEKELTGEESLLNRISDALYYTTFTNHSLLSGSIGSLLYASYLYKYQYEERWGDRLIDILETIITEINDVSTPHLLTAPLAYGASGLGMVMNILKNNETIEIEYDEYLSFFDELVCDGIVKLLGNKSTDYLYGSSGAVNYLCQRTHIDAVKICLEQTVDKIESLVEIRQKGITFPNAHLQVMHADNYEIDLSLSHGQCGVLLSLLKIYEKGIAQDKIKVLVEGGIEFLLSTMMPIDFEQNKYSYFPLKFDDSQPSDAIVNQGFYGNRLGWCYGDLNQVILLYRAGQLLNNHTWILLADEIGLSISQRLSQASTDMKDSHFCHGTSGLVQSFKSLYAITRLPIYQQTAQFWYAETLKHLEKELLYYNTNKAGELLEGFGATALVLIAALHKDSSQEWDAIFLLS</sequence>
<proteinExistence type="predicted"/>
<dbReference type="InterPro" id="IPR007822">
    <property type="entry name" value="LANC-like"/>
</dbReference>